<dbReference type="Pfam" id="PF25925">
    <property type="entry name" value="DUF7970"/>
    <property type="match status" value="1"/>
</dbReference>
<name>A0A8U0I1C4_9EURY</name>
<keyword evidence="2" id="KW-0614">Plasmid</keyword>
<dbReference type="Proteomes" id="UP000830729">
    <property type="component" value="Plasmid unnamed4"/>
</dbReference>
<dbReference type="RefSeq" id="WP_248653190.1">
    <property type="nucleotide sequence ID" value="NZ_CP096663.1"/>
</dbReference>
<feature type="region of interest" description="Disordered" evidence="1">
    <location>
        <begin position="1"/>
        <end position="66"/>
    </location>
</feature>
<evidence type="ECO:0000256" key="1">
    <source>
        <dbReference type="SAM" id="MobiDB-lite"/>
    </source>
</evidence>
<gene>
    <name evidence="2" type="ORF">M0R89_22565</name>
</gene>
<reference evidence="2 3" key="1">
    <citation type="submission" date="2022-04" db="EMBL/GenBank/DDBJ databases">
        <title>Diverse halophilic archaea isolated from saline environments.</title>
        <authorList>
            <person name="Cui H.-L."/>
        </authorList>
    </citation>
    <scope>NUCLEOTIDE SEQUENCE [LARGE SCALE GENOMIC DNA]</scope>
    <source>
        <strain evidence="2 3">XZYJT49</strain>
        <plasmid evidence="2 3">unnamed4</plasmid>
    </source>
</reference>
<feature type="compositionally biased region" description="Acidic residues" evidence="1">
    <location>
        <begin position="10"/>
        <end position="19"/>
    </location>
</feature>
<accession>A0A8U0I1C4</accession>
<dbReference type="InterPro" id="IPR058276">
    <property type="entry name" value="DUF7970"/>
</dbReference>
<organism evidence="2 3">
    <name type="scientific">Halorussus limi</name>
    <dbReference type="NCBI Taxonomy" id="2938695"/>
    <lineage>
        <taxon>Archaea</taxon>
        <taxon>Methanobacteriati</taxon>
        <taxon>Methanobacteriota</taxon>
        <taxon>Stenosarchaea group</taxon>
        <taxon>Halobacteria</taxon>
        <taxon>Halobacteriales</taxon>
        <taxon>Haladaptataceae</taxon>
        <taxon>Halorussus</taxon>
    </lineage>
</organism>
<feature type="compositionally biased region" description="Basic and acidic residues" evidence="1">
    <location>
        <begin position="47"/>
        <end position="60"/>
    </location>
</feature>
<protein>
    <submittedName>
        <fullName evidence="2">Uncharacterized protein</fullName>
    </submittedName>
</protein>
<feature type="compositionally biased region" description="Basic and acidic residues" evidence="1">
    <location>
        <begin position="29"/>
        <end position="40"/>
    </location>
</feature>
<dbReference type="AlphaFoldDB" id="A0A8U0I1C4"/>
<sequence>MTGFDLGESATDDETEPDERDATADTDATSERDDSRQDKEKEEEEGQEKNEAEEKTDPRVEPAFPFSDDLRESWYVRDETVTEFEDAVDFEAKPFLREHGVRNETGREIQDAAIQVAKNNPEELAKVILEDRGVDIEDEKT</sequence>
<dbReference type="GeneID" id="72188046"/>
<proteinExistence type="predicted"/>
<evidence type="ECO:0000313" key="3">
    <source>
        <dbReference type="Proteomes" id="UP000830729"/>
    </source>
</evidence>
<geneLocation type="plasmid" evidence="2 3">
    <name>unnamed4</name>
</geneLocation>
<evidence type="ECO:0000313" key="2">
    <source>
        <dbReference type="EMBL" id="UPV77165.1"/>
    </source>
</evidence>
<keyword evidence="3" id="KW-1185">Reference proteome</keyword>
<dbReference type="EMBL" id="CP096663">
    <property type="protein sequence ID" value="UPV77165.1"/>
    <property type="molecule type" value="Genomic_DNA"/>
</dbReference>
<dbReference type="KEGG" id="halx:M0R89_22565"/>